<accession>A0AAD9K316</accession>
<dbReference type="EMBL" id="JAODUO010001444">
    <property type="protein sequence ID" value="KAK2163844.1"/>
    <property type="molecule type" value="Genomic_DNA"/>
</dbReference>
<gene>
    <name evidence="1" type="ORF">NP493_1444g02022</name>
</gene>
<comment type="caution">
    <text evidence="1">The sequence shown here is derived from an EMBL/GenBank/DDBJ whole genome shotgun (WGS) entry which is preliminary data.</text>
</comment>
<protein>
    <recommendedName>
        <fullName evidence="3">Reverse transcriptase domain-containing protein</fullName>
    </recommendedName>
</protein>
<proteinExistence type="predicted"/>
<evidence type="ECO:0008006" key="3">
    <source>
        <dbReference type="Google" id="ProtNLM"/>
    </source>
</evidence>
<evidence type="ECO:0000313" key="2">
    <source>
        <dbReference type="Proteomes" id="UP001209878"/>
    </source>
</evidence>
<dbReference type="Proteomes" id="UP001209878">
    <property type="component" value="Unassembled WGS sequence"/>
</dbReference>
<sequence length="125" mass="14398">MRFCLRQLQEKCIELYRPFVDFSKAFDTIGRTGLRQLTRKYGCPENFTTMIEALYTEMMANVCGRREESESFSVTNGIKHGCSCWRHHLNDGSSIKNYTGSIRGLSLRWRQVLQACLNVTLGTMS</sequence>
<reference evidence="1" key="1">
    <citation type="journal article" date="2023" name="Mol. Biol. Evol.">
        <title>Third-Generation Sequencing Reveals the Adaptive Role of the Epigenome in Three Deep-Sea Polychaetes.</title>
        <authorList>
            <person name="Perez M."/>
            <person name="Aroh O."/>
            <person name="Sun Y."/>
            <person name="Lan Y."/>
            <person name="Juniper S.K."/>
            <person name="Young C.R."/>
            <person name="Angers B."/>
            <person name="Qian P.Y."/>
        </authorList>
    </citation>
    <scope>NUCLEOTIDE SEQUENCE</scope>
    <source>
        <strain evidence="1">R07B-5</strain>
    </source>
</reference>
<keyword evidence="2" id="KW-1185">Reference proteome</keyword>
<name>A0AAD9K316_RIDPI</name>
<organism evidence="1 2">
    <name type="scientific">Ridgeia piscesae</name>
    <name type="common">Tubeworm</name>
    <dbReference type="NCBI Taxonomy" id="27915"/>
    <lineage>
        <taxon>Eukaryota</taxon>
        <taxon>Metazoa</taxon>
        <taxon>Spiralia</taxon>
        <taxon>Lophotrochozoa</taxon>
        <taxon>Annelida</taxon>
        <taxon>Polychaeta</taxon>
        <taxon>Sedentaria</taxon>
        <taxon>Canalipalpata</taxon>
        <taxon>Sabellida</taxon>
        <taxon>Siboglinidae</taxon>
        <taxon>Ridgeia</taxon>
    </lineage>
</organism>
<evidence type="ECO:0000313" key="1">
    <source>
        <dbReference type="EMBL" id="KAK2163844.1"/>
    </source>
</evidence>
<dbReference type="AlphaFoldDB" id="A0AAD9K316"/>